<evidence type="ECO:0000259" key="2">
    <source>
        <dbReference type="PROSITE" id="PS50011"/>
    </source>
</evidence>
<dbReference type="Gene3D" id="1.10.510.10">
    <property type="entry name" value="Transferase(Phosphotransferase) domain 1"/>
    <property type="match status" value="1"/>
</dbReference>
<evidence type="ECO:0000313" key="4">
    <source>
        <dbReference type="Proteomes" id="UP001415857"/>
    </source>
</evidence>
<dbReference type="Pfam" id="PF00069">
    <property type="entry name" value="Pkinase"/>
    <property type="match status" value="1"/>
</dbReference>
<dbReference type="PROSITE" id="PS50011">
    <property type="entry name" value="PROTEIN_KINASE_DOM"/>
    <property type="match status" value="1"/>
</dbReference>
<keyword evidence="1" id="KW-0472">Membrane</keyword>
<accession>A0AAP0NEH4</accession>
<dbReference type="InterPro" id="IPR011009">
    <property type="entry name" value="Kinase-like_dom_sf"/>
</dbReference>
<evidence type="ECO:0000256" key="1">
    <source>
        <dbReference type="SAM" id="Phobius"/>
    </source>
</evidence>
<sequence>MRYSNTGICYLDTCGEQKCRVNRSTFGAYNRGKNKEKGIRKYPYKWPLFLLAVCFGFGFGFGAFNYFKCTVKLPCDERHHPSVNDHPNLVQLIGYCQNSKPLGVVYDLNPIDTLHNLIAKGILSDFVPYTFTWLQRIKVALGFARLLDFLHDREYMLRNIDAAHIMIDQDFNPRLFEFGSFSGGILGDKIKTDPFNRGTVGYLDHHSLLIVEWSVPCDIYTYGVVLLSLVAKRVVNKKKPEGTWVDLWAKKKYSARVDKEKRKNIWLRCLGKGELMQVEFSLVHPSLQKDLAYDACDGHKITRLAMNCLENGWLKRPTMKEMVQSLQELHVARSHGDAVGVKPVLDDTQSTETCQ</sequence>
<evidence type="ECO:0000313" key="3">
    <source>
        <dbReference type="EMBL" id="KAK9271268.1"/>
    </source>
</evidence>
<dbReference type="GO" id="GO:0005524">
    <property type="term" value="F:ATP binding"/>
    <property type="evidence" value="ECO:0007669"/>
    <property type="project" value="InterPro"/>
</dbReference>
<dbReference type="GO" id="GO:0004672">
    <property type="term" value="F:protein kinase activity"/>
    <property type="evidence" value="ECO:0007669"/>
    <property type="project" value="InterPro"/>
</dbReference>
<keyword evidence="4" id="KW-1185">Reference proteome</keyword>
<keyword evidence="1" id="KW-1133">Transmembrane helix</keyword>
<name>A0AAP0NEH4_LIQFO</name>
<dbReference type="SUPFAM" id="SSF56112">
    <property type="entry name" value="Protein kinase-like (PK-like)"/>
    <property type="match status" value="1"/>
</dbReference>
<dbReference type="InterPro" id="IPR000719">
    <property type="entry name" value="Prot_kinase_dom"/>
</dbReference>
<proteinExistence type="predicted"/>
<gene>
    <name evidence="3" type="ORF">L1049_026858</name>
</gene>
<dbReference type="InterPro" id="IPR050823">
    <property type="entry name" value="Plant_Ser_Thr_Prot_Kinase"/>
</dbReference>
<comment type="caution">
    <text evidence="3">The sequence shown here is derived from an EMBL/GenBank/DDBJ whole genome shotgun (WGS) entry which is preliminary data.</text>
</comment>
<dbReference type="AlphaFoldDB" id="A0AAP0NEH4"/>
<dbReference type="Proteomes" id="UP001415857">
    <property type="component" value="Unassembled WGS sequence"/>
</dbReference>
<organism evidence="3 4">
    <name type="scientific">Liquidambar formosana</name>
    <name type="common">Formosan gum</name>
    <dbReference type="NCBI Taxonomy" id="63359"/>
    <lineage>
        <taxon>Eukaryota</taxon>
        <taxon>Viridiplantae</taxon>
        <taxon>Streptophyta</taxon>
        <taxon>Embryophyta</taxon>
        <taxon>Tracheophyta</taxon>
        <taxon>Spermatophyta</taxon>
        <taxon>Magnoliopsida</taxon>
        <taxon>eudicotyledons</taxon>
        <taxon>Gunneridae</taxon>
        <taxon>Pentapetalae</taxon>
        <taxon>Saxifragales</taxon>
        <taxon>Altingiaceae</taxon>
        <taxon>Liquidambar</taxon>
    </lineage>
</organism>
<dbReference type="EMBL" id="JBBPBK010000014">
    <property type="protein sequence ID" value="KAK9271268.1"/>
    <property type="molecule type" value="Genomic_DNA"/>
</dbReference>
<protein>
    <recommendedName>
        <fullName evidence="2">Protein kinase domain-containing protein</fullName>
    </recommendedName>
</protein>
<feature type="domain" description="Protein kinase" evidence="2">
    <location>
        <begin position="15"/>
        <end position="333"/>
    </location>
</feature>
<feature type="transmembrane region" description="Helical" evidence="1">
    <location>
        <begin position="46"/>
        <end position="67"/>
    </location>
</feature>
<reference evidence="3 4" key="1">
    <citation type="journal article" date="2024" name="Plant J.">
        <title>Genome sequences and population genomics reveal climatic adaptation and genomic divergence between two closely related sweetgum species.</title>
        <authorList>
            <person name="Xu W.Q."/>
            <person name="Ren C.Q."/>
            <person name="Zhang X.Y."/>
            <person name="Comes H.P."/>
            <person name="Liu X.H."/>
            <person name="Li Y.G."/>
            <person name="Kettle C.J."/>
            <person name="Jalonen R."/>
            <person name="Gaisberger H."/>
            <person name="Ma Y.Z."/>
            <person name="Qiu Y.X."/>
        </authorList>
    </citation>
    <scope>NUCLEOTIDE SEQUENCE [LARGE SCALE GENOMIC DNA]</scope>
    <source>
        <strain evidence="3">Hangzhou</strain>
    </source>
</reference>
<keyword evidence="1" id="KW-0812">Transmembrane</keyword>
<dbReference type="PANTHER" id="PTHR45621">
    <property type="entry name" value="OS01G0588500 PROTEIN-RELATED"/>
    <property type="match status" value="1"/>
</dbReference>